<evidence type="ECO:0000313" key="2">
    <source>
        <dbReference type="Proteomes" id="UP000503162"/>
    </source>
</evidence>
<evidence type="ECO:0000313" key="1">
    <source>
        <dbReference type="EMBL" id="QIM51632.1"/>
    </source>
</evidence>
<dbReference type="RefSeq" id="WP_166225692.1">
    <property type="nucleotide sequence ID" value="NZ_CP049989.1"/>
</dbReference>
<dbReference type="AlphaFoldDB" id="A0A6G8IEP5"/>
<dbReference type="Proteomes" id="UP000503162">
    <property type="component" value="Chromosome"/>
</dbReference>
<protein>
    <submittedName>
        <fullName evidence="1">Uncharacterized protein</fullName>
    </submittedName>
</protein>
<dbReference type="EMBL" id="CP049989">
    <property type="protein sequence ID" value="QIM51632.1"/>
    <property type="molecule type" value="Genomic_DNA"/>
</dbReference>
<keyword evidence="2" id="KW-1185">Reference proteome</keyword>
<proteinExistence type="predicted"/>
<gene>
    <name evidence="1" type="ORF">G9Q37_05500</name>
</gene>
<sequence length="166" mass="18713">MIPDTVAQAVNKAMYMLPAQMASEQARVMVYAIGLQESRFLHRRQMIERDGKLIPEGPAKGYWQFERGGGCKGVLTHGASRYWMNHLCNARHVQPDSLSLWNAIEFDDVLAAGAARLLLFTDPFRLPAIGDEQGAWDLYVRVWRPGKPHRDTWNNLYGSAVSKVIG</sequence>
<dbReference type="KEGG" id="hcz:G9Q37_05500"/>
<organism evidence="1 2">
    <name type="scientific">Hydrogenophaga crocea</name>
    <dbReference type="NCBI Taxonomy" id="2716225"/>
    <lineage>
        <taxon>Bacteria</taxon>
        <taxon>Pseudomonadati</taxon>
        <taxon>Pseudomonadota</taxon>
        <taxon>Betaproteobacteria</taxon>
        <taxon>Burkholderiales</taxon>
        <taxon>Comamonadaceae</taxon>
        <taxon>Hydrogenophaga</taxon>
    </lineage>
</organism>
<name>A0A6G8IEP5_9BURK</name>
<reference evidence="1 2" key="1">
    <citation type="submission" date="2020-03" db="EMBL/GenBank/DDBJ databases">
        <title>Hydrogenophaga sp. nov. isolated from cyanobacterial mat.</title>
        <authorList>
            <person name="Thorat V."/>
            <person name="Kirdat K."/>
            <person name="Tiwarekar B."/>
            <person name="Costa E.D."/>
            <person name="Yadav A."/>
        </authorList>
    </citation>
    <scope>NUCLEOTIDE SEQUENCE [LARGE SCALE GENOMIC DNA]</scope>
    <source>
        <strain evidence="1 2">BA0156</strain>
    </source>
</reference>
<accession>A0A6G8IEP5</accession>